<evidence type="ECO:0000256" key="2">
    <source>
        <dbReference type="ARBA" id="ARBA00023015"/>
    </source>
</evidence>
<dbReference type="EMBL" id="FOVF01000003">
    <property type="protein sequence ID" value="SFN05690.1"/>
    <property type="molecule type" value="Genomic_DNA"/>
</dbReference>
<dbReference type="GO" id="GO:0006352">
    <property type="term" value="P:DNA-templated transcription initiation"/>
    <property type="evidence" value="ECO:0007669"/>
    <property type="project" value="InterPro"/>
</dbReference>
<feature type="domain" description="RNA polymerase sigma factor 70 region 4 type 2" evidence="7">
    <location>
        <begin position="107"/>
        <end position="158"/>
    </location>
</feature>
<evidence type="ECO:0000256" key="5">
    <source>
        <dbReference type="ARBA" id="ARBA00023163"/>
    </source>
</evidence>
<dbReference type="InterPro" id="IPR039425">
    <property type="entry name" value="RNA_pol_sigma-70-like"/>
</dbReference>
<dbReference type="Proteomes" id="UP000198575">
    <property type="component" value="Unassembled WGS sequence"/>
</dbReference>
<dbReference type="GO" id="GO:0016987">
    <property type="term" value="F:sigma factor activity"/>
    <property type="evidence" value="ECO:0007669"/>
    <property type="project" value="UniProtKB-KW"/>
</dbReference>
<evidence type="ECO:0000256" key="1">
    <source>
        <dbReference type="ARBA" id="ARBA00010641"/>
    </source>
</evidence>
<evidence type="ECO:0000259" key="7">
    <source>
        <dbReference type="Pfam" id="PF08281"/>
    </source>
</evidence>
<sequence>MLAFEMLYRRHRGTLYRFLLRSLRQRADADELFQETWSRAVAARERYRVEAKFTTWLLQIAHNLVIDRFRRARPQASAEEAELVFTQLDAPEGEQPDRVLSEFEQRRRLQIALEDLPEEQRVTFLLRMENGLGLEEIAEVTGAGRETVKSRLRYALARIRARFET</sequence>
<dbReference type="Pfam" id="PF04542">
    <property type="entry name" value="Sigma70_r2"/>
    <property type="match status" value="1"/>
</dbReference>
<dbReference type="InterPro" id="IPR014284">
    <property type="entry name" value="RNA_pol_sigma-70_dom"/>
</dbReference>
<dbReference type="Gene3D" id="1.10.1740.10">
    <property type="match status" value="1"/>
</dbReference>
<evidence type="ECO:0000313" key="8">
    <source>
        <dbReference type="EMBL" id="SFN05690.1"/>
    </source>
</evidence>
<evidence type="ECO:0000256" key="3">
    <source>
        <dbReference type="ARBA" id="ARBA00023082"/>
    </source>
</evidence>
<feature type="domain" description="RNA polymerase sigma-70 region 2" evidence="6">
    <location>
        <begin position="7"/>
        <end position="73"/>
    </location>
</feature>
<organism evidence="8 9">
    <name type="scientific">Dokdonella immobilis</name>
    <dbReference type="NCBI Taxonomy" id="578942"/>
    <lineage>
        <taxon>Bacteria</taxon>
        <taxon>Pseudomonadati</taxon>
        <taxon>Pseudomonadota</taxon>
        <taxon>Gammaproteobacteria</taxon>
        <taxon>Lysobacterales</taxon>
        <taxon>Rhodanobacteraceae</taxon>
        <taxon>Dokdonella</taxon>
    </lineage>
</organism>
<dbReference type="InterPro" id="IPR036388">
    <property type="entry name" value="WH-like_DNA-bd_sf"/>
</dbReference>
<dbReference type="InterPro" id="IPR013325">
    <property type="entry name" value="RNA_pol_sigma_r2"/>
</dbReference>
<protein>
    <submittedName>
        <fullName evidence="8">RNA polymerase, sigma subunit, ECF family</fullName>
    </submittedName>
</protein>
<dbReference type="CDD" id="cd06171">
    <property type="entry name" value="Sigma70_r4"/>
    <property type="match status" value="1"/>
</dbReference>
<dbReference type="InterPro" id="IPR013249">
    <property type="entry name" value="RNA_pol_sigma70_r4_t2"/>
</dbReference>
<evidence type="ECO:0000313" key="9">
    <source>
        <dbReference type="Proteomes" id="UP000198575"/>
    </source>
</evidence>
<dbReference type="Pfam" id="PF08281">
    <property type="entry name" value="Sigma70_r4_2"/>
    <property type="match status" value="1"/>
</dbReference>
<keyword evidence="3" id="KW-0731">Sigma factor</keyword>
<evidence type="ECO:0000259" key="6">
    <source>
        <dbReference type="Pfam" id="PF04542"/>
    </source>
</evidence>
<keyword evidence="9" id="KW-1185">Reference proteome</keyword>
<dbReference type="InterPro" id="IPR013324">
    <property type="entry name" value="RNA_pol_sigma_r3/r4-like"/>
</dbReference>
<gene>
    <name evidence="8" type="ORF">SAMN05216289_103129</name>
</gene>
<dbReference type="PANTHER" id="PTHR43133">
    <property type="entry name" value="RNA POLYMERASE ECF-TYPE SIGMA FACTO"/>
    <property type="match status" value="1"/>
</dbReference>
<dbReference type="AlphaFoldDB" id="A0A1I4VX28"/>
<dbReference type="SUPFAM" id="SSF88659">
    <property type="entry name" value="Sigma3 and sigma4 domains of RNA polymerase sigma factors"/>
    <property type="match status" value="1"/>
</dbReference>
<dbReference type="GO" id="GO:0003677">
    <property type="term" value="F:DNA binding"/>
    <property type="evidence" value="ECO:0007669"/>
    <property type="project" value="UniProtKB-KW"/>
</dbReference>
<proteinExistence type="inferred from homology"/>
<dbReference type="STRING" id="578942.SAMN05216289_103129"/>
<name>A0A1I4VX28_9GAMM</name>
<keyword evidence="5" id="KW-0804">Transcription</keyword>
<accession>A0A1I4VX28</accession>
<dbReference type="PANTHER" id="PTHR43133:SF8">
    <property type="entry name" value="RNA POLYMERASE SIGMA FACTOR HI_1459-RELATED"/>
    <property type="match status" value="1"/>
</dbReference>
<comment type="similarity">
    <text evidence="1">Belongs to the sigma-70 factor family. ECF subfamily.</text>
</comment>
<dbReference type="InterPro" id="IPR007627">
    <property type="entry name" value="RNA_pol_sigma70_r2"/>
</dbReference>
<dbReference type="NCBIfam" id="TIGR02937">
    <property type="entry name" value="sigma70-ECF"/>
    <property type="match status" value="1"/>
</dbReference>
<keyword evidence="2" id="KW-0805">Transcription regulation</keyword>
<dbReference type="Gene3D" id="1.10.10.10">
    <property type="entry name" value="Winged helix-like DNA-binding domain superfamily/Winged helix DNA-binding domain"/>
    <property type="match status" value="1"/>
</dbReference>
<keyword evidence="4" id="KW-0238">DNA-binding</keyword>
<reference evidence="8 9" key="1">
    <citation type="submission" date="2016-10" db="EMBL/GenBank/DDBJ databases">
        <authorList>
            <person name="de Groot N.N."/>
        </authorList>
    </citation>
    <scope>NUCLEOTIDE SEQUENCE [LARGE SCALE GENOMIC DNA]</scope>
    <source>
        <strain evidence="8 9">CGMCC 1.7659</strain>
    </source>
</reference>
<dbReference type="SUPFAM" id="SSF88946">
    <property type="entry name" value="Sigma2 domain of RNA polymerase sigma factors"/>
    <property type="match status" value="1"/>
</dbReference>
<evidence type="ECO:0000256" key="4">
    <source>
        <dbReference type="ARBA" id="ARBA00023125"/>
    </source>
</evidence>